<dbReference type="EMBL" id="UINC01021599">
    <property type="protein sequence ID" value="SVA89481.1"/>
    <property type="molecule type" value="Genomic_DNA"/>
</dbReference>
<sequence length="134" mass="15819">MKKVENVKAYCLTLPEAVEDYPFGPDIQVFKIKEKMFGLMTYRKGVARINLKCDPEEAIILREIHDDVIPGYHMNKAHWNTVLLNGKLPLGEIKRMINRSYSLVVRKLRRDSRESLELRHGIEKLYRSDRSFWV</sequence>
<organism evidence="1">
    <name type="scientific">marine metagenome</name>
    <dbReference type="NCBI Taxonomy" id="408172"/>
    <lineage>
        <taxon>unclassified sequences</taxon>
        <taxon>metagenomes</taxon>
        <taxon>ecological metagenomes</taxon>
    </lineage>
</organism>
<evidence type="ECO:0008006" key="2">
    <source>
        <dbReference type="Google" id="ProtNLM"/>
    </source>
</evidence>
<accession>A0A381ZKI2</accession>
<gene>
    <name evidence="1" type="ORF">METZ01_LOCUS142335</name>
</gene>
<dbReference type="Gene3D" id="3.90.1150.30">
    <property type="match status" value="1"/>
</dbReference>
<dbReference type="InterPro" id="IPR007351">
    <property type="entry name" value="YjbR"/>
</dbReference>
<dbReference type="InterPro" id="IPR058532">
    <property type="entry name" value="YjbR/MT2646/Rv2570-like"/>
</dbReference>
<reference evidence="1" key="1">
    <citation type="submission" date="2018-05" db="EMBL/GenBank/DDBJ databases">
        <authorList>
            <person name="Lanie J.A."/>
            <person name="Ng W.-L."/>
            <person name="Kazmierczak K.M."/>
            <person name="Andrzejewski T.M."/>
            <person name="Davidsen T.M."/>
            <person name="Wayne K.J."/>
            <person name="Tettelin H."/>
            <person name="Glass J.I."/>
            <person name="Rusch D."/>
            <person name="Podicherti R."/>
            <person name="Tsui H.-C.T."/>
            <person name="Winkler M.E."/>
        </authorList>
    </citation>
    <scope>NUCLEOTIDE SEQUENCE</scope>
</reference>
<proteinExistence type="predicted"/>
<dbReference type="PANTHER" id="PTHR35145">
    <property type="entry name" value="CYTOPLASMIC PROTEIN-RELATED"/>
    <property type="match status" value="1"/>
</dbReference>
<dbReference type="AlphaFoldDB" id="A0A381ZKI2"/>
<dbReference type="Pfam" id="PF04237">
    <property type="entry name" value="YjbR"/>
    <property type="match status" value="1"/>
</dbReference>
<protein>
    <recommendedName>
        <fullName evidence="2">MmcQ-like protein</fullName>
    </recommendedName>
</protein>
<dbReference type="InterPro" id="IPR038056">
    <property type="entry name" value="YjbR-like_sf"/>
</dbReference>
<evidence type="ECO:0000313" key="1">
    <source>
        <dbReference type="EMBL" id="SVA89481.1"/>
    </source>
</evidence>
<name>A0A381ZKI2_9ZZZZ</name>
<dbReference type="PANTHER" id="PTHR35145:SF1">
    <property type="entry name" value="CYTOPLASMIC PROTEIN"/>
    <property type="match status" value="1"/>
</dbReference>
<dbReference type="SUPFAM" id="SSF142906">
    <property type="entry name" value="YjbR-like"/>
    <property type="match status" value="1"/>
</dbReference>